<dbReference type="SMART" id="SM00954">
    <property type="entry name" value="RelA_SpoT"/>
    <property type="match status" value="1"/>
</dbReference>
<protein>
    <submittedName>
        <fullName evidence="2">(P)ppGpp synthetase</fullName>
    </submittedName>
</protein>
<dbReference type="RefSeq" id="WP_163462878.1">
    <property type="nucleotide sequence ID" value="NZ_JAAAMG010000006.1"/>
</dbReference>
<proteinExistence type="predicted"/>
<dbReference type="SUPFAM" id="SSF81301">
    <property type="entry name" value="Nucleotidyltransferase"/>
    <property type="match status" value="1"/>
</dbReference>
<evidence type="ECO:0000259" key="1">
    <source>
        <dbReference type="SMART" id="SM00954"/>
    </source>
</evidence>
<keyword evidence="3" id="KW-1185">Reference proteome</keyword>
<comment type="caution">
    <text evidence="2">The sequence shown here is derived from an EMBL/GenBank/DDBJ whole genome shotgun (WGS) entry which is preliminary data.</text>
</comment>
<accession>A0A6N9T200</accession>
<dbReference type="InterPro" id="IPR043519">
    <property type="entry name" value="NT_sf"/>
</dbReference>
<feature type="domain" description="RelA/SpoT" evidence="1">
    <location>
        <begin position="65"/>
        <end position="206"/>
    </location>
</feature>
<dbReference type="CDD" id="cd05399">
    <property type="entry name" value="NT_Rel-Spo_like"/>
    <property type="match status" value="1"/>
</dbReference>
<evidence type="ECO:0000313" key="3">
    <source>
        <dbReference type="Proteomes" id="UP000469011"/>
    </source>
</evidence>
<evidence type="ECO:0000313" key="2">
    <source>
        <dbReference type="EMBL" id="NDW04622.1"/>
    </source>
</evidence>
<dbReference type="Gene3D" id="3.30.460.10">
    <property type="entry name" value="Beta Polymerase, domain 2"/>
    <property type="match status" value="1"/>
</dbReference>
<dbReference type="EMBL" id="JAAAMG010000006">
    <property type="protein sequence ID" value="NDW04622.1"/>
    <property type="molecule type" value="Genomic_DNA"/>
</dbReference>
<dbReference type="Pfam" id="PF04607">
    <property type="entry name" value="RelA_SpoT"/>
    <property type="match status" value="1"/>
</dbReference>
<dbReference type="Proteomes" id="UP000469011">
    <property type="component" value="Unassembled WGS sequence"/>
</dbReference>
<dbReference type="InterPro" id="IPR007685">
    <property type="entry name" value="RelA_SpoT"/>
</dbReference>
<sequence>MSAFIRNQYSNSRVKAAGKRFRDGNASPEDSIVLDNWRAAHSYVLNTFQATLRNRARGTNVTVAQRLKRRPTIIDKLRREPSMQLNTMHDMAGCRLIFENIDQLIRFREKMTWSRFRHKPKSFFYLYHDTEHPMIKTMERVDKYNYIENPKSSGYRGIHDVYEYNVNSVGGKAWNGLHVEIQYRTVFQHAWATAVEVADLVTTNRIKFSEGDRPHERFFQLSSELISRVYESCYGPLPQIPFDDVVKEFNDIEHSIGLLHTLKRLRTSERSDVFRKNTLLIFYTSDDEIANTLEIETFDSISEAINRYGELEKNLSDVADVVLVRSDSEASVRLAYRNYFSDTVEFVRYIENALSRTEAELPYIGKLAK</sequence>
<gene>
    <name evidence="2" type="ORF">GTK09_09295</name>
</gene>
<dbReference type="PANTHER" id="PTHR47837">
    <property type="entry name" value="GTP PYROPHOSPHOKINASE YJBM"/>
    <property type="match status" value="1"/>
</dbReference>
<dbReference type="PANTHER" id="PTHR47837:SF1">
    <property type="entry name" value="GTP PYROPHOSPHOKINASE YJBM"/>
    <property type="match status" value="1"/>
</dbReference>
<organism evidence="2 3">
    <name type="scientific">Jiella pacifica</name>
    <dbReference type="NCBI Taxonomy" id="2696469"/>
    <lineage>
        <taxon>Bacteria</taxon>
        <taxon>Pseudomonadati</taxon>
        <taxon>Pseudomonadota</taxon>
        <taxon>Alphaproteobacteria</taxon>
        <taxon>Hyphomicrobiales</taxon>
        <taxon>Aurantimonadaceae</taxon>
        <taxon>Jiella</taxon>
    </lineage>
</organism>
<dbReference type="GO" id="GO:0015969">
    <property type="term" value="P:guanosine tetraphosphate metabolic process"/>
    <property type="evidence" value="ECO:0007669"/>
    <property type="project" value="InterPro"/>
</dbReference>
<dbReference type="InterPro" id="IPR052366">
    <property type="entry name" value="GTP_Pyrophosphokinase"/>
</dbReference>
<dbReference type="AlphaFoldDB" id="A0A6N9T200"/>
<reference evidence="2 3" key="1">
    <citation type="submission" date="2020-01" db="EMBL/GenBank/DDBJ databases">
        <title>Jiella pacifica sp. nov.</title>
        <authorList>
            <person name="Xue Z."/>
            <person name="Zhu S."/>
            <person name="Chen J."/>
            <person name="Yang J."/>
        </authorList>
    </citation>
    <scope>NUCLEOTIDE SEQUENCE [LARGE SCALE GENOMIC DNA]</scope>
    <source>
        <strain evidence="2 3">40Bstr34</strain>
    </source>
</reference>
<name>A0A6N9T200_9HYPH</name>